<name>A0A433NLH4_CHLFR</name>
<evidence type="ECO:0000313" key="6">
    <source>
        <dbReference type="Proteomes" id="UP000268857"/>
    </source>
</evidence>
<dbReference type="STRING" id="211165.GCA_000317285_00263"/>
<dbReference type="EMBL" id="RSCJ01000006">
    <property type="protein sequence ID" value="RUR83738.1"/>
    <property type="molecule type" value="Genomic_DNA"/>
</dbReference>
<evidence type="ECO:0000256" key="3">
    <source>
        <dbReference type="ARBA" id="ARBA00023163"/>
    </source>
</evidence>
<keyword evidence="1" id="KW-0805">Transcription regulation</keyword>
<evidence type="ECO:0000313" key="5">
    <source>
        <dbReference type="EMBL" id="RUR83738.1"/>
    </source>
</evidence>
<dbReference type="Gene3D" id="1.10.10.10">
    <property type="entry name" value="Winged helix-like DNA-binding domain superfamily/Winged helix DNA-binding domain"/>
    <property type="match status" value="1"/>
</dbReference>
<dbReference type="PRINTS" id="PR00038">
    <property type="entry name" value="HTHLUXR"/>
</dbReference>
<dbReference type="InterPro" id="IPR016032">
    <property type="entry name" value="Sig_transdc_resp-reg_C-effctor"/>
</dbReference>
<organism evidence="5 6">
    <name type="scientific">Chlorogloeopsis fritschii PCC 6912</name>
    <dbReference type="NCBI Taxonomy" id="211165"/>
    <lineage>
        <taxon>Bacteria</taxon>
        <taxon>Bacillati</taxon>
        <taxon>Cyanobacteriota</taxon>
        <taxon>Cyanophyceae</taxon>
        <taxon>Nostocales</taxon>
        <taxon>Chlorogloeopsidaceae</taxon>
        <taxon>Chlorogloeopsis</taxon>
    </lineage>
</organism>
<dbReference type="OrthoDB" id="1137593at2"/>
<evidence type="ECO:0000259" key="4">
    <source>
        <dbReference type="PROSITE" id="PS50043"/>
    </source>
</evidence>
<dbReference type="InterPro" id="IPR011990">
    <property type="entry name" value="TPR-like_helical_dom_sf"/>
</dbReference>
<dbReference type="AlphaFoldDB" id="A0A433NLH4"/>
<dbReference type="GO" id="GO:0006355">
    <property type="term" value="P:regulation of DNA-templated transcription"/>
    <property type="evidence" value="ECO:0007669"/>
    <property type="project" value="InterPro"/>
</dbReference>
<dbReference type="CDD" id="cd06170">
    <property type="entry name" value="LuxR_C_like"/>
    <property type="match status" value="1"/>
</dbReference>
<evidence type="ECO:0000256" key="1">
    <source>
        <dbReference type="ARBA" id="ARBA00023015"/>
    </source>
</evidence>
<dbReference type="Pfam" id="PF00196">
    <property type="entry name" value="GerE"/>
    <property type="match status" value="1"/>
</dbReference>
<dbReference type="PROSITE" id="PS50043">
    <property type="entry name" value="HTH_LUXR_2"/>
    <property type="match status" value="1"/>
</dbReference>
<dbReference type="Proteomes" id="UP000268857">
    <property type="component" value="Unassembled WGS sequence"/>
</dbReference>
<keyword evidence="6" id="KW-1185">Reference proteome</keyword>
<dbReference type="GO" id="GO:0003677">
    <property type="term" value="F:DNA binding"/>
    <property type="evidence" value="ECO:0007669"/>
    <property type="project" value="UniProtKB-KW"/>
</dbReference>
<protein>
    <recommendedName>
        <fullName evidence="4">HTH luxR-type domain-containing protein</fullName>
    </recommendedName>
</protein>
<accession>A0A433NLH4</accession>
<gene>
    <name evidence="5" type="ORF">PCC6912_19810</name>
</gene>
<evidence type="ECO:0000256" key="2">
    <source>
        <dbReference type="ARBA" id="ARBA00023125"/>
    </source>
</evidence>
<dbReference type="Pfam" id="PF17874">
    <property type="entry name" value="TPR_MalT"/>
    <property type="match status" value="1"/>
</dbReference>
<dbReference type="RefSeq" id="WP_016877600.1">
    <property type="nucleotide sequence ID" value="NZ_AJLN01000017.1"/>
</dbReference>
<keyword evidence="2" id="KW-0238">DNA-binding</keyword>
<comment type="caution">
    <text evidence="5">The sequence shown here is derived from an EMBL/GenBank/DDBJ whole genome shotgun (WGS) entry which is preliminary data.</text>
</comment>
<dbReference type="PANTHER" id="PTHR44688:SF16">
    <property type="entry name" value="DNA-BINDING TRANSCRIPTIONAL ACTIVATOR DEVR_DOSR"/>
    <property type="match status" value="1"/>
</dbReference>
<dbReference type="SUPFAM" id="SSF48452">
    <property type="entry name" value="TPR-like"/>
    <property type="match status" value="2"/>
</dbReference>
<dbReference type="Gene3D" id="1.25.40.10">
    <property type="entry name" value="Tetratricopeptide repeat domain"/>
    <property type="match status" value="1"/>
</dbReference>
<reference evidence="5 6" key="1">
    <citation type="journal article" date="2019" name="Genome Biol. Evol.">
        <title>Day and night: Metabolic profiles and evolutionary relationships of six axenic non-marine cyanobacteria.</title>
        <authorList>
            <person name="Will S.E."/>
            <person name="Henke P."/>
            <person name="Boedeker C."/>
            <person name="Huang S."/>
            <person name="Brinkmann H."/>
            <person name="Rohde M."/>
            <person name="Jarek M."/>
            <person name="Friedl T."/>
            <person name="Seufert S."/>
            <person name="Schumacher M."/>
            <person name="Overmann J."/>
            <person name="Neumann-Schaal M."/>
            <person name="Petersen J."/>
        </authorList>
    </citation>
    <scope>NUCLEOTIDE SEQUENCE [LARGE SCALE GENOMIC DNA]</scope>
    <source>
        <strain evidence="5 6">PCC 6912</strain>
    </source>
</reference>
<dbReference type="InterPro" id="IPR000792">
    <property type="entry name" value="Tscrpt_reg_LuxR_C"/>
</dbReference>
<keyword evidence="3" id="KW-0804">Transcription</keyword>
<dbReference type="InterPro" id="IPR041617">
    <property type="entry name" value="TPR_MalT"/>
</dbReference>
<proteinExistence type="predicted"/>
<dbReference type="SUPFAM" id="SSF46894">
    <property type="entry name" value="C-terminal effector domain of the bipartite response regulators"/>
    <property type="match status" value="1"/>
</dbReference>
<dbReference type="InterPro" id="IPR036388">
    <property type="entry name" value="WH-like_DNA-bd_sf"/>
</dbReference>
<sequence>MVSTRPWLLLSYAWSLDSLGQLADAAAALQNIEPLLKQQGDSEILSGLVTAFKGVQARGQGEVSKASTLIKQGLQQLPKDDSWFRAMILLNLGVTYFVADNFAEAQKVLPDVTKLCQKAGVADPAIAPLYLQAQFLALRGQIDNAIALCQQGINLATERDCLSTYAGVLVKVAMGELLRECNQLESAAQHLSASIERGIQAQQPGVMMGYITLARVLMAQGETQAAWQAIWAAEQCQPWLWPTILSVAACKARLHLAQGNLESAIAWAEDSGLSVDDELRYSFTDRLLCGSELDYLTLARVLLVRGKSAKISEPYLDNAMRLLSRLYDFAKAGGRKARVMEILILQALGWQAYGDIEQALSILEVALNLPHQGNYVRISVDEGQPMMELLRHAASRGINPKYISRLLAAFGAVNKETSATVELLIEPLSDRELEVLRYLATGLSNHASADKLFVSLATVKWHARKIYSKLNVSNRTQAVHQARELGILK</sequence>
<dbReference type="PANTHER" id="PTHR44688">
    <property type="entry name" value="DNA-BINDING TRANSCRIPTIONAL ACTIVATOR DEVR_DOSR"/>
    <property type="match status" value="1"/>
</dbReference>
<feature type="domain" description="HTH luxR-type" evidence="4">
    <location>
        <begin position="421"/>
        <end position="486"/>
    </location>
</feature>
<dbReference type="SMART" id="SM00421">
    <property type="entry name" value="HTH_LUXR"/>
    <property type="match status" value="1"/>
</dbReference>